<evidence type="ECO:0000256" key="1">
    <source>
        <dbReference type="ARBA" id="ARBA00004651"/>
    </source>
</evidence>
<feature type="transmembrane region" description="Helical" evidence="6">
    <location>
        <begin position="25"/>
        <end position="46"/>
    </location>
</feature>
<dbReference type="PRINTS" id="PR00237">
    <property type="entry name" value="GPCRRHODOPSN"/>
</dbReference>
<protein>
    <recommendedName>
        <fullName evidence="7">G-protein coupled receptors family 1 profile domain-containing protein</fullName>
    </recommendedName>
</protein>
<keyword evidence="4 6" id="KW-1133">Transmembrane helix</keyword>
<dbReference type="AlphaFoldDB" id="A0A913X2M8"/>
<feature type="transmembrane region" description="Helical" evidence="6">
    <location>
        <begin position="132"/>
        <end position="152"/>
    </location>
</feature>
<feature type="transmembrane region" description="Helical" evidence="6">
    <location>
        <begin position="172"/>
        <end position="191"/>
    </location>
</feature>
<dbReference type="GO" id="GO:0004930">
    <property type="term" value="F:G protein-coupled receptor activity"/>
    <property type="evidence" value="ECO:0007669"/>
    <property type="project" value="InterPro"/>
</dbReference>
<dbReference type="KEGG" id="epa:110236756"/>
<sequence>MEDTNETTKYDDGLRHGGFQAITDVPLLIIGLLSLLTNVFVIRVILSKRSLQTSSNMILVSLAVSDLLTGLVTVPLIVTCQVTLNLGVCITSAIFIKFISISTIVHISMITIDWHMFIVQALRYYEIVRKRYVIIVLVVSWLVISFLALVRLSWALDVNVTEDYEVKSEENLFNYFCLGLFCVLFIVNIVLDSHMLFILNKQVSKIIKNNLTRECLAHENRMRSNKRRAVVMCVLMLAINAILWLPYFSLDLLQAAEHLSVVAEYVIMNIRVLSSLLNPIIYSIGQRTLRQAIRDKLRFILPCKQTNEFKTEETPLNQLT</sequence>
<dbReference type="EnsemblMetazoa" id="XM_021042302.2">
    <property type="protein sequence ID" value="XP_020897961.2"/>
    <property type="gene ID" value="LOC110236756"/>
</dbReference>
<accession>A0A913X2M8</accession>
<proteinExistence type="predicted"/>
<evidence type="ECO:0000256" key="2">
    <source>
        <dbReference type="ARBA" id="ARBA00022475"/>
    </source>
</evidence>
<name>A0A913X2M8_EXADI</name>
<dbReference type="Gene3D" id="1.20.1070.10">
    <property type="entry name" value="Rhodopsin 7-helix transmembrane proteins"/>
    <property type="match status" value="1"/>
</dbReference>
<evidence type="ECO:0000256" key="6">
    <source>
        <dbReference type="SAM" id="Phobius"/>
    </source>
</evidence>
<reference evidence="8" key="1">
    <citation type="submission" date="2022-11" db="UniProtKB">
        <authorList>
            <consortium name="EnsemblMetazoa"/>
        </authorList>
    </citation>
    <scope>IDENTIFICATION</scope>
</reference>
<feature type="transmembrane region" description="Helical" evidence="6">
    <location>
        <begin position="262"/>
        <end position="284"/>
    </location>
</feature>
<dbReference type="InterPro" id="IPR017452">
    <property type="entry name" value="GPCR_Rhodpsn_7TM"/>
</dbReference>
<keyword evidence="3 6" id="KW-0812">Transmembrane</keyword>
<keyword evidence="9" id="KW-1185">Reference proteome</keyword>
<evidence type="ECO:0000256" key="5">
    <source>
        <dbReference type="ARBA" id="ARBA00023136"/>
    </source>
</evidence>
<feature type="transmembrane region" description="Helical" evidence="6">
    <location>
        <begin position="229"/>
        <end position="250"/>
    </location>
</feature>
<dbReference type="CDD" id="cd00637">
    <property type="entry name" value="7tm_classA_rhodopsin-like"/>
    <property type="match status" value="1"/>
</dbReference>
<feature type="transmembrane region" description="Helical" evidence="6">
    <location>
        <begin position="84"/>
        <end position="112"/>
    </location>
</feature>
<evidence type="ECO:0000256" key="3">
    <source>
        <dbReference type="ARBA" id="ARBA00022692"/>
    </source>
</evidence>
<dbReference type="RefSeq" id="XP_020897961.2">
    <property type="nucleotide sequence ID" value="XM_021042302.2"/>
</dbReference>
<comment type="subcellular location">
    <subcellularLocation>
        <location evidence="1">Cell membrane</location>
        <topology evidence="1">Multi-pass membrane protein</topology>
    </subcellularLocation>
</comment>
<keyword evidence="5 6" id="KW-0472">Membrane</keyword>
<dbReference type="OMA" id="RECLAHE"/>
<dbReference type="PROSITE" id="PS50262">
    <property type="entry name" value="G_PROTEIN_RECEP_F1_2"/>
    <property type="match status" value="1"/>
</dbReference>
<dbReference type="PANTHER" id="PTHR22750">
    <property type="entry name" value="G-PROTEIN COUPLED RECEPTOR"/>
    <property type="match status" value="1"/>
</dbReference>
<dbReference type="OrthoDB" id="5950740at2759"/>
<dbReference type="GeneID" id="110236756"/>
<evidence type="ECO:0000313" key="8">
    <source>
        <dbReference type="EnsemblMetazoa" id="XP_020897961.2"/>
    </source>
</evidence>
<feature type="transmembrane region" description="Helical" evidence="6">
    <location>
        <begin position="58"/>
        <end position="78"/>
    </location>
</feature>
<dbReference type="InterPro" id="IPR000276">
    <property type="entry name" value="GPCR_Rhodpsn"/>
</dbReference>
<evidence type="ECO:0000256" key="4">
    <source>
        <dbReference type="ARBA" id="ARBA00022989"/>
    </source>
</evidence>
<evidence type="ECO:0000313" key="9">
    <source>
        <dbReference type="Proteomes" id="UP000887567"/>
    </source>
</evidence>
<feature type="domain" description="G-protein coupled receptors family 1 profile" evidence="7">
    <location>
        <begin position="37"/>
        <end position="282"/>
    </location>
</feature>
<dbReference type="GO" id="GO:0005886">
    <property type="term" value="C:plasma membrane"/>
    <property type="evidence" value="ECO:0007669"/>
    <property type="project" value="UniProtKB-SubCell"/>
</dbReference>
<organism evidence="8 9">
    <name type="scientific">Exaiptasia diaphana</name>
    <name type="common">Tropical sea anemone</name>
    <name type="synonym">Aiptasia pulchella</name>
    <dbReference type="NCBI Taxonomy" id="2652724"/>
    <lineage>
        <taxon>Eukaryota</taxon>
        <taxon>Metazoa</taxon>
        <taxon>Cnidaria</taxon>
        <taxon>Anthozoa</taxon>
        <taxon>Hexacorallia</taxon>
        <taxon>Actiniaria</taxon>
        <taxon>Aiptasiidae</taxon>
        <taxon>Exaiptasia</taxon>
    </lineage>
</organism>
<dbReference type="Pfam" id="PF00001">
    <property type="entry name" value="7tm_1"/>
    <property type="match status" value="1"/>
</dbReference>
<dbReference type="SUPFAM" id="SSF81321">
    <property type="entry name" value="Family A G protein-coupled receptor-like"/>
    <property type="match status" value="1"/>
</dbReference>
<keyword evidence="2" id="KW-1003">Cell membrane</keyword>
<evidence type="ECO:0000259" key="7">
    <source>
        <dbReference type="PROSITE" id="PS50262"/>
    </source>
</evidence>
<dbReference type="Proteomes" id="UP000887567">
    <property type="component" value="Unplaced"/>
</dbReference>